<sequence length="90" mass="10629">MLPFDEKLGYPQKQLVNVNGKAYMLFYRWNYEGNFAVLRIRRVEDDTAVFEGKLTMKNPMEVKDPTTYDTLFTILPWKVDESVAEVWVFA</sequence>
<dbReference type="STRING" id="565033.GACE_0836"/>
<dbReference type="AlphaFoldDB" id="A0A0A7GCV1"/>
<organism evidence="1 2">
    <name type="scientific">Geoglobus acetivorans</name>
    <dbReference type="NCBI Taxonomy" id="565033"/>
    <lineage>
        <taxon>Archaea</taxon>
        <taxon>Methanobacteriati</taxon>
        <taxon>Methanobacteriota</taxon>
        <taxon>Archaeoglobi</taxon>
        <taxon>Archaeoglobales</taxon>
        <taxon>Archaeoglobaceae</taxon>
        <taxon>Geoglobus</taxon>
    </lineage>
</organism>
<evidence type="ECO:0000313" key="1">
    <source>
        <dbReference type="EMBL" id="AIY89885.1"/>
    </source>
</evidence>
<dbReference type="EMBL" id="CP009552">
    <property type="protein sequence ID" value="AIY89885.1"/>
    <property type="molecule type" value="Genomic_DNA"/>
</dbReference>
<dbReference type="Proteomes" id="UP000030624">
    <property type="component" value="Chromosome"/>
</dbReference>
<dbReference type="KEGG" id="gac:GACE_0836"/>
<proteinExistence type="predicted"/>
<dbReference type="HOGENOM" id="CLU_2366048_0_0_2"/>
<name>A0A0A7GCV1_GEOAI</name>
<reference evidence="1 2" key="1">
    <citation type="journal article" date="2015" name="Appl. Environ. Microbiol.">
        <title>The Geoglobus acetivorans genome: Fe(III) reduction, acetate utilization, autotrophic growth, and degradation of aromatic compounds in a hyperthermophilic archaeon.</title>
        <authorList>
            <person name="Mardanov A.V."/>
            <person name="Slododkina G.B."/>
            <person name="Slobodkin A.I."/>
            <person name="Beletsky A.V."/>
            <person name="Gavrilov S.N."/>
            <person name="Kublanov I.V."/>
            <person name="Bonch-Osmolovskaya E.A."/>
            <person name="Skryabin K.G."/>
            <person name="Ravin N.V."/>
        </authorList>
    </citation>
    <scope>NUCLEOTIDE SEQUENCE [LARGE SCALE GENOMIC DNA]</scope>
    <source>
        <strain evidence="1 2">SBH6</strain>
    </source>
</reference>
<gene>
    <name evidence="1" type="ORF">GACE_0836</name>
</gene>
<accession>A0A0A7GCV1</accession>
<dbReference type="eggNOG" id="arCOG13279">
    <property type="taxonomic scope" value="Archaea"/>
</dbReference>
<evidence type="ECO:0000313" key="2">
    <source>
        <dbReference type="Proteomes" id="UP000030624"/>
    </source>
</evidence>
<protein>
    <submittedName>
        <fullName evidence="1">Uncharacterized protein</fullName>
    </submittedName>
</protein>